<dbReference type="Proteomes" id="UP000198915">
    <property type="component" value="Unassembled WGS sequence"/>
</dbReference>
<dbReference type="RefSeq" id="WP_092272740.1">
    <property type="nucleotide sequence ID" value="NZ_FORT01000013.1"/>
</dbReference>
<feature type="binding site" evidence="2">
    <location>
        <position position="106"/>
    </location>
    <ligand>
        <name>Zn(2+)</name>
        <dbReference type="ChEBI" id="CHEBI:29105"/>
        <label>2</label>
    </ligand>
</feature>
<dbReference type="AlphaFoldDB" id="A0A1I3ZI15"/>
<dbReference type="Gene3D" id="3.30.1360.130">
    <property type="entry name" value="Dipeptide transport protein"/>
    <property type="match status" value="1"/>
</dbReference>
<protein>
    <submittedName>
        <fullName evidence="3">D-amino peptidase</fullName>
    </submittedName>
</protein>
<gene>
    <name evidence="3" type="ORF">SAMN05518846_11378</name>
</gene>
<sequence length="266" mass="29439">MKKLFISADIEGITGITNWNEADIEKSFSKYFTEQMTKEVNAACEAALAAGVEDILVKDAHSTARNLDPSKLPEQVRILRGWTNDPFSMMAGLDESFDGVFLIGYHSAGGKNGNPLAHTMNMRNEHVKINGEIASELTINTYIAAYKGVPVLLATGDKMICEDAQKLNPNIKTVPVSEGIGNASLSIHPDLALKKIKEQVEAVAGDDLSKYLVKLPESFRVEIAFREHYHAYSGSFYPGAKQTGHKTVEFETNDYMEVLRFLFFVL</sequence>
<evidence type="ECO:0000313" key="4">
    <source>
        <dbReference type="Proteomes" id="UP000198915"/>
    </source>
</evidence>
<dbReference type="InterPro" id="IPR007035">
    <property type="entry name" value="Peptidase_M55"/>
</dbReference>
<evidence type="ECO:0000256" key="1">
    <source>
        <dbReference type="PIRSR" id="PIRSR015853-1"/>
    </source>
</evidence>
<organism evidence="3 4">
    <name type="scientific">Brevibacillus centrosporus</name>
    <dbReference type="NCBI Taxonomy" id="54910"/>
    <lineage>
        <taxon>Bacteria</taxon>
        <taxon>Bacillati</taxon>
        <taxon>Bacillota</taxon>
        <taxon>Bacilli</taxon>
        <taxon>Bacillales</taxon>
        <taxon>Paenibacillaceae</taxon>
        <taxon>Brevibacillus</taxon>
    </lineage>
</organism>
<dbReference type="PIRSF" id="PIRSF015853">
    <property type="entry name" value="Pep_DppA"/>
    <property type="match status" value="1"/>
</dbReference>
<dbReference type="Pfam" id="PF04951">
    <property type="entry name" value="Peptidase_M55"/>
    <property type="match status" value="1"/>
</dbReference>
<keyword evidence="2" id="KW-0479">Metal-binding</keyword>
<feature type="active site" description="Nucleophile" evidence="1">
    <location>
        <position position="118"/>
    </location>
</feature>
<name>A0A1I3ZI15_9BACL</name>
<dbReference type="InterPro" id="IPR036177">
    <property type="entry name" value="Peptidase_M55_sf"/>
</dbReference>
<dbReference type="EMBL" id="FORT01000013">
    <property type="protein sequence ID" value="SFK43199.1"/>
    <property type="molecule type" value="Genomic_DNA"/>
</dbReference>
<dbReference type="STRING" id="1884381.SAMN05518846_11378"/>
<feature type="binding site" evidence="2">
    <location>
        <position position="61"/>
    </location>
    <ligand>
        <name>Zn(2+)</name>
        <dbReference type="ChEBI" id="CHEBI:29105"/>
        <label>2</label>
    </ligand>
</feature>
<feature type="binding site" evidence="2">
    <location>
        <position position="11"/>
    </location>
    <ligand>
        <name>Zn(2+)</name>
        <dbReference type="ChEBI" id="CHEBI:29105"/>
        <label>1</label>
    </ligand>
</feature>
<evidence type="ECO:0000256" key="2">
    <source>
        <dbReference type="PIRSR" id="PIRSR015853-2"/>
    </source>
</evidence>
<keyword evidence="2" id="KW-0862">Zinc</keyword>
<dbReference type="Gene3D" id="3.40.50.10780">
    <property type="entry name" value="Dipeptide transport protein"/>
    <property type="match status" value="1"/>
</dbReference>
<reference evidence="4" key="1">
    <citation type="submission" date="2016-10" db="EMBL/GenBank/DDBJ databases">
        <authorList>
            <person name="Varghese N."/>
            <person name="Submissions S."/>
        </authorList>
    </citation>
    <scope>NUCLEOTIDE SEQUENCE [LARGE SCALE GENOMIC DNA]</scope>
    <source>
        <strain evidence="4">OK042</strain>
    </source>
</reference>
<evidence type="ECO:0000313" key="3">
    <source>
        <dbReference type="EMBL" id="SFK43199.1"/>
    </source>
</evidence>
<feature type="binding site" evidence="2">
    <location>
        <position position="9"/>
    </location>
    <ligand>
        <name>Zn(2+)</name>
        <dbReference type="ChEBI" id="CHEBI:29105"/>
        <label>1</label>
    </ligand>
</feature>
<dbReference type="InterPro" id="IPR027476">
    <property type="entry name" value="DppA_N"/>
</dbReference>
<proteinExistence type="predicted"/>
<accession>A0A1I3ZI15</accession>
<feature type="binding site" evidence="2">
    <location>
        <position position="9"/>
    </location>
    <ligand>
        <name>Zn(2+)</name>
        <dbReference type="ChEBI" id="CHEBI:29105"/>
        <label>2</label>
    </ligand>
</feature>
<dbReference type="SUPFAM" id="SSF63992">
    <property type="entry name" value="Dipeptide transport protein"/>
    <property type="match status" value="1"/>
</dbReference>
<keyword evidence="4" id="KW-1185">Reference proteome</keyword>
<dbReference type="CDD" id="cd08770">
    <property type="entry name" value="DAP_dppA_3"/>
    <property type="match status" value="1"/>
</dbReference>
<feature type="binding site" evidence="2">
    <location>
        <position position="136"/>
    </location>
    <ligand>
        <name>Zn(2+)</name>
        <dbReference type="ChEBI" id="CHEBI:29105"/>
        <label>2</label>
    </ligand>
</feature>
<dbReference type="GO" id="GO:0046872">
    <property type="term" value="F:metal ion binding"/>
    <property type="evidence" value="ECO:0007669"/>
    <property type="project" value="UniProtKB-KW"/>
</dbReference>